<keyword evidence="16" id="KW-0805">Transcription regulation</keyword>
<dbReference type="Gene3D" id="3.60.10.10">
    <property type="entry name" value="Endonuclease/exonuclease/phosphatase"/>
    <property type="match status" value="1"/>
</dbReference>
<sequence>MAGGPLYVLITSPFEAGRLRWKNLTVRVLQAVSDESPLVYTTEIPQNQTNVYLDTFSKSVQEMMMTPYKTDYAPSGIGNQKGAGPRRTHTIMSTEEAASGKPSRWTELEISGPVRFLSPHLFQPPFTNLTSLYLNNNHLPFISGAIGNMVHLLTLDLSNNKIRMLPPEIGDLVNLRELLLTNNSIRTLPFELGKLFKLVNLGLKGNPLPKELFRLHSEPNGLQKLLMYLLDNLPGIFTVLCYNVLCDKYATRQMYGYCPSWALTWEYRKKGIMEQIRHYAADIMTLQEVETDQFYDFFLPELKMDGFQLVKEQVIEFNQIAMACHEGSDDMLNRVMTKDNIGLTALLQTKEKAWENNVSLMRPEASSSEQNILVCTCHIHWDPEFCDVKLIQTMMLTQELTSQRDNTESSEPPLLLLCGDFNSLPDSGVTEFLSTSRVSLAHRDFKGLAYQECLTKLLSNKIENSKSDQNIEQEYRHPFNLTSSYNTDIMAYTNYTFDFKGMIDYIFHNADRMRTLGVLGPLDQSWLEEYKVVGAPHVHIPSDHFPLLVELELEASPGDSIPKRHR</sequence>
<dbReference type="Pfam" id="PF03372">
    <property type="entry name" value="Exo_endo_phos"/>
    <property type="match status" value="1"/>
</dbReference>
<evidence type="ECO:0000256" key="15">
    <source>
        <dbReference type="ARBA" id="ARBA00022884"/>
    </source>
</evidence>
<dbReference type="CDD" id="cd09097">
    <property type="entry name" value="Deadenylase_CCR4"/>
    <property type="match status" value="1"/>
</dbReference>
<dbReference type="GO" id="GO:0004535">
    <property type="term" value="F:poly(A)-specific ribonuclease activity"/>
    <property type="evidence" value="ECO:0007669"/>
    <property type="project" value="UniProtKB-EC"/>
</dbReference>
<keyword evidence="13" id="KW-0269">Exonuclease</keyword>
<keyword evidence="18" id="KW-0539">Nucleus</keyword>
<evidence type="ECO:0000256" key="17">
    <source>
        <dbReference type="ARBA" id="ARBA00023163"/>
    </source>
</evidence>
<evidence type="ECO:0000256" key="4">
    <source>
        <dbReference type="ARBA" id="ARBA00004496"/>
    </source>
</evidence>
<dbReference type="SUPFAM" id="SSF56219">
    <property type="entry name" value="DNase I-like"/>
    <property type="match status" value="1"/>
</dbReference>
<dbReference type="InterPro" id="IPR003591">
    <property type="entry name" value="Leu-rich_rpt_typical-subtyp"/>
</dbReference>
<evidence type="ECO:0000256" key="16">
    <source>
        <dbReference type="ARBA" id="ARBA00023015"/>
    </source>
</evidence>
<reference evidence="22" key="1">
    <citation type="submission" date="2020-11" db="EMBL/GenBank/DDBJ databases">
        <authorList>
            <person name="Tran Van P."/>
        </authorList>
    </citation>
    <scope>NUCLEOTIDE SEQUENCE</scope>
</reference>
<evidence type="ECO:0000256" key="14">
    <source>
        <dbReference type="ARBA" id="ARBA00022842"/>
    </source>
</evidence>
<keyword evidence="7" id="KW-0963">Cytoplasm</keyword>
<evidence type="ECO:0000256" key="2">
    <source>
        <dbReference type="ARBA" id="ARBA00001946"/>
    </source>
</evidence>
<dbReference type="GO" id="GO:0005634">
    <property type="term" value="C:nucleus"/>
    <property type="evidence" value="ECO:0007669"/>
    <property type="project" value="UniProtKB-SubCell"/>
</dbReference>
<dbReference type="SUPFAM" id="SSF52058">
    <property type="entry name" value="L domain-like"/>
    <property type="match status" value="1"/>
</dbReference>
<organism evidence="22">
    <name type="scientific">Cyprideis torosa</name>
    <dbReference type="NCBI Taxonomy" id="163714"/>
    <lineage>
        <taxon>Eukaryota</taxon>
        <taxon>Metazoa</taxon>
        <taxon>Ecdysozoa</taxon>
        <taxon>Arthropoda</taxon>
        <taxon>Crustacea</taxon>
        <taxon>Oligostraca</taxon>
        <taxon>Ostracoda</taxon>
        <taxon>Podocopa</taxon>
        <taxon>Podocopida</taxon>
        <taxon>Cytherocopina</taxon>
        <taxon>Cytheroidea</taxon>
        <taxon>Cytherideidae</taxon>
        <taxon>Cyprideis</taxon>
    </lineage>
</organism>
<dbReference type="Gene3D" id="3.80.10.10">
    <property type="entry name" value="Ribonuclease Inhibitor"/>
    <property type="match status" value="1"/>
</dbReference>
<dbReference type="InterPro" id="IPR001611">
    <property type="entry name" value="Leu-rich_rpt"/>
</dbReference>
<evidence type="ECO:0000256" key="1">
    <source>
        <dbReference type="ARBA" id="ARBA00001663"/>
    </source>
</evidence>
<evidence type="ECO:0000256" key="13">
    <source>
        <dbReference type="ARBA" id="ARBA00022839"/>
    </source>
</evidence>
<dbReference type="PANTHER" id="PTHR12121:SF100">
    <property type="entry name" value="POLY(A)-SPECIFIC RIBONUCLEASE"/>
    <property type="match status" value="1"/>
</dbReference>
<evidence type="ECO:0000256" key="3">
    <source>
        <dbReference type="ARBA" id="ARBA00004123"/>
    </source>
</evidence>
<dbReference type="GO" id="GO:0046872">
    <property type="term" value="F:metal ion binding"/>
    <property type="evidence" value="ECO:0007669"/>
    <property type="project" value="UniProtKB-KW"/>
</dbReference>
<proteinExistence type="inferred from homology"/>
<evidence type="ECO:0000256" key="19">
    <source>
        <dbReference type="ARBA" id="ARBA00030493"/>
    </source>
</evidence>
<comment type="subcellular location">
    <subcellularLocation>
        <location evidence="4">Cytoplasm</location>
    </subcellularLocation>
    <subcellularLocation>
        <location evidence="3">Nucleus</location>
    </subcellularLocation>
</comment>
<evidence type="ECO:0000256" key="5">
    <source>
        <dbReference type="ARBA" id="ARBA00010774"/>
    </source>
</evidence>
<comment type="cofactor">
    <cofactor evidence="2">
        <name>Mg(2+)</name>
        <dbReference type="ChEBI" id="CHEBI:18420"/>
    </cofactor>
</comment>
<gene>
    <name evidence="22" type="ORF">CTOB1V02_LOCUS9468</name>
</gene>
<keyword evidence="9" id="KW-0540">Nuclease</keyword>
<keyword evidence="8" id="KW-0433">Leucine-rich repeat</keyword>
<dbReference type="EC" id="3.1.13.4" evidence="6"/>
<dbReference type="InterPro" id="IPR036691">
    <property type="entry name" value="Endo/exonu/phosph_ase_sf"/>
</dbReference>
<dbReference type="GO" id="GO:0005737">
    <property type="term" value="C:cytoplasm"/>
    <property type="evidence" value="ECO:0007669"/>
    <property type="project" value="UniProtKB-SubCell"/>
</dbReference>
<evidence type="ECO:0000256" key="8">
    <source>
        <dbReference type="ARBA" id="ARBA00022614"/>
    </source>
</evidence>
<keyword evidence="10" id="KW-0479">Metal-binding</keyword>
<accession>A0A7R8ZPK3</accession>
<dbReference type="AlphaFoldDB" id="A0A7R8ZPK3"/>
<keyword evidence="14" id="KW-0460">Magnesium</keyword>
<protein>
    <recommendedName>
        <fullName evidence="6">poly(A)-specific ribonuclease</fullName>
        <ecNumber evidence="6">3.1.13.4</ecNumber>
    </recommendedName>
    <alternativeName>
        <fullName evidence="19">Carbon catabolite repressor protein 4</fullName>
    </alternativeName>
    <alternativeName>
        <fullName evidence="20">Cytoplasmic deadenylase</fullName>
    </alternativeName>
    <alternativeName>
        <fullName evidence="21">Glucose-repressible alcohol dehydrogenase transcriptional effector</fullName>
    </alternativeName>
</protein>
<evidence type="ECO:0000256" key="11">
    <source>
        <dbReference type="ARBA" id="ARBA00022737"/>
    </source>
</evidence>
<dbReference type="SMART" id="SM00369">
    <property type="entry name" value="LRR_TYP"/>
    <property type="match status" value="3"/>
</dbReference>
<evidence type="ECO:0000256" key="7">
    <source>
        <dbReference type="ARBA" id="ARBA00022490"/>
    </source>
</evidence>
<evidence type="ECO:0000256" key="12">
    <source>
        <dbReference type="ARBA" id="ARBA00022801"/>
    </source>
</evidence>
<dbReference type="InterPro" id="IPR050410">
    <property type="entry name" value="CCR4/nocturin_mRNA_transcr"/>
</dbReference>
<dbReference type="OrthoDB" id="428734at2759"/>
<comment type="catalytic activity">
    <reaction evidence="1">
        <text>Exonucleolytic cleavage of poly(A) to 5'-AMP.</text>
        <dbReference type="EC" id="3.1.13.4"/>
    </reaction>
</comment>
<comment type="similarity">
    <text evidence="5">Belongs to the CCR4/nocturin family.</text>
</comment>
<evidence type="ECO:0000256" key="9">
    <source>
        <dbReference type="ARBA" id="ARBA00022722"/>
    </source>
</evidence>
<dbReference type="InterPro" id="IPR032675">
    <property type="entry name" value="LRR_dom_sf"/>
</dbReference>
<dbReference type="PROSITE" id="PS51450">
    <property type="entry name" value="LRR"/>
    <property type="match status" value="2"/>
</dbReference>
<evidence type="ECO:0000256" key="10">
    <source>
        <dbReference type="ARBA" id="ARBA00022723"/>
    </source>
</evidence>
<keyword evidence="17" id="KW-0804">Transcription</keyword>
<dbReference type="GO" id="GO:0003723">
    <property type="term" value="F:RNA binding"/>
    <property type="evidence" value="ECO:0007669"/>
    <property type="project" value="UniProtKB-KW"/>
</dbReference>
<evidence type="ECO:0000256" key="20">
    <source>
        <dbReference type="ARBA" id="ARBA00031469"/>
    </source>
</evidence>
<dbReference type="InterPro" id="IPR005135">
    <property type="entry name" value="Endo/exonuclease/phosphatase"/>
</dbReference>
<dbReference type="PANTHER" id="PTHR12121">
    <property type="entry name" value="CARBON CATABOLITE REPRESSOR PROTEIN 4"/>
    <property type="match status" value="1"/>
</dbReference>
<evidence type="ECO:0000256" key="6">
    <source>
        <dbReference type="ARBA" id="ARBA00012161"/>
    </source>
</evidence>
<keyword evidence="12" id="KW-0378">Hydrolase</keyword>
<evidence type="ECO:0000313" key="22">
    <source>
        <dbReference type="EMBL" id="CAD7231621.1"/>
    </source>
</evidence>
<dbReference type="EMBL" id="OB663699">
    <property type="protein sequence ID" value="CAD7231621.1"/>
    <property type="molecule type" value="Genomic_DNA"/>
</dbReference>
<name>A0A7R8ZPK3_9CRUS</name>
<evidence type="ECO:0000256" key="21">
    <source>
        <dbReference type="ARBA" id="ARBA00033317"/>
    </source>
</evidence>
<keyword evidence="15" id="KW-0694">RNA-binding</keyword>
<dbReference type="Pfam" id="PF13855">
    <property type="entry name" value="LRR_8"/>
    <property type="match status" value="1"/>
</dbReference>
<keyword evidence="11" id="KW-0677">Repeat</keyword>
<evidence type="ECO:0000256" key="18">
    <source>
        <dbReference type="ARBA" id="ARBA00023242"/>
    </source>
</evidence>